<keyword evidence="2" id="KW-1185">Reference proteome</keyword>
<protein>
    <recommendedName>
        <fullName evidence="3">Type 4b pilus protein PilO2</fullName>
    </recommendedName>
</protein>
<dbReference type="EMBL" id="BJMV01000011">
    <property type="protein sequence ID" value="GEB86293.1"/>
    <property type="molecule type" value="Genomic_DNA"/>
</dbReference>
<dbReference type="AlphaFoldDB" id="A0A4Y3TWW4"/>
<dbReference type="Proteomes" id="UP000317730">
    <property type="component" value="Unassembled WGS sequence"/>
</dbReference>
<name>A0A4Y3TWW4_9PROT</name>
<proteinExistence type="predicted"/>
<accession>A0A4Y3TWW4</accession>
<evidence type="ECO:0000313" key="1">
    <source>
        <dbReference type="EMBL" id="GEB86293.1"/>
    </source>
</evidence>
<gene>
    <name evidence="1" type="ORF">APE01nite_20900</name>
</gene>
<comment type="caution">
    <text evidence="1">The sequence shown here is derived from an EMBL/GenBank/DDBJ whole genome shotgun (WGS) entry which is preliminary data.</text>
</comment>
<reference evidence="1 2" key="1">
    <citation type="submission" date="2019-06" db="EMBL/GenBank/DDBJ databases">
        <title>Whole genome shotgun sequence of Acetobacter peroxydans NBRC 13755.</title>
        <authorList>
            <person name="Hosoyama A."/>
            <person name="Uohara A."/>
            <person name="Ohji S."/>
            <person name="Ichikawa N."/>
        </authorList>
    </citation>
    <scope>NUCLEOTIDE SEQUENCE [LARGE SCALE GENOMIC DNA]</scope>
    <source>
        <strain evidence="1 2">NBRC 13755</strain>
    </source>
</reference>
<sequence length="364" mass="40144">MGMTHFIRPRQMPNRIGYLKMVADTASDRKAISRKTESLLLAVLAQSEALTYVECDFGPSGTWVLATDENALPLPGSDSFFDDEDLPGFRSSLEGFSFRKRITIENTAIDAFLESLPPAPVKIRSISFRPYYVAAGVLAAGGLITLQSFHVLHERNLARLRDEAQRSLLLERQRAQAATHDEPSAAEWVRICMHHAYALPPYKDGWTLTNWECAGKTLSVIWQRTGGTLAAAPVGLMLNNGNSVRSSYPLMPFETIKGTPGDAAGDARAFIAFVQQSETNLSIKTTSLVQGNRAQSQNAYVISFPWQGDPREIPWDTFHNITVERLGREINADSRGGSQGTDYQIHVSIKDASVAPFTPESEGR</sequence>
<organism evidence="1 2">
    <name type="scientific">Acetobacter peroxydans</name>
    <dbReference type="NCBI Taxonomy" id="104098"/>
    <lineage>
        <taxon>Bacteria</taxon>
        <taxon>Pseudomonadati</taxon>
        <taxon>Pseudomonadota</taxon>
        <taxon>Alphaproteobacteria</taxon>
        <taxon>Acetobacterales</taxon>
        <taxon>Acetobacteraceae</taxon>
        <taxon>Acetobacter</taxon>
    </lineage>
</organism>
<evidence type="ECO:0008006" key="3">
    <source>
        <dbReference type="Google" id="ProtNLM"/>
    </source>
</evidence>
<evidence type="ECO:0000313" key="2">
    <source>
        <dbReference type="Proteomes" id="UP000317730"/>
    </source>
</evidence>